<dbReference type="GO" id="GO:0032049">
    <property type="term" value="P:cardiolipin biosynthetic process"/>
    <property type="evidence" value="ECO:0007669"/>
    <property type="project" value="UniProtKB-UniRule"/>
</dbReference>
<keyword evidence="7 13" id="KW-1133">Transmembrane helix</keyword>
<keyword evidence="5 13" id="KW-0812">Transmembrane</keyword>
<dbReference type="CDD" id="cd09110">
    <property type="entry name" value="PLDc_CLS_1"/>
    <property type="match status" value="1"/>
</dbReference>
<evidence type="ECO:0000313" key="16">
    <source>
        <dbReference type="Proteomes" id="UP000007089"/>
    </source>
</evidence>
<feature type="domain" description="PLD phosphodiesterase" evidence="14">
    <location>
        <begin position="400"/>
        <end position="427"/>
    </location>
</feature>
<dbReference type="KEGG" id="acp:A2cp1_1900"/>
<name>B8J752_ANAD2</name>
<dbReference type="PANTHER" id="PTHR21248:SF22">
    <property type="entry name" value="PHOSPHOLIPASE D"/>
    <property type="match status" value="1"/>
</dbReference>
<dbReference type="Pfam" id="PF13091">
    <property type="entry name" value="PLDc_2"/>
    <property type="match status" value="2"/>
</dbReference>
<keyword evidence="11" id="KW-1208">Phospholipid metabolism</keyword>
<keyword evidence="3" id="KW-0444">Lipid biosynthesis</keyword>
<keyword evidence="4" id="KW-0808">Transferase</keyword>
<evidence type="ECO:0000256" key="6">
    <source>
        <dbReference type="ARBA" id="ARBA00022737"/>
    </source>
</evidence>
<evidence type="ECO:0000313" key="15">
    <source>
        <dbReference type="EMBL" id="ACL65242.1"/>
    </source>
</evidence>
<evidence type="ECO:0000256" key="9">
    <source>
        <dbReference type="ARBA" id="ARBA00023136"/>
    </source>
</evidence>
<dbReference type="PANTHER" id="PTHR21248">
    <property type="entry name" value="CARDIOLIPIN SYNTHASE"/>
    <property type="match status" value="1"/>
</dbReference>
<feature type="transmembrane region" description="Helical" evidence="13">
    <location>
        <begin position="42"/>
        <end position="64"/>
    </location>
</feature>
<accession>B8J752</accession>
<organism evidence="15 16">
    <name type="scientific">Anaeromyxobacter dehalogenans (strain ATCC BAA-258 / DSM 21875 / 2CP-1)</name>
    <dbReference type="NCBI Taxonomy" id="455488"/>
    <lineage>
        <taxon>Bacteria</taxon>
        <taxon>Pseudomonadati</taxon>
        <taxon>Myxococcota</taxon>
        <taxon>Myxococcia</taxon>
        <taxon>Myxococcales</taxon>
        <taxon>Cystobacterineae</taxon>
        <taxon>Anaeromyxobacteraceae</taxon>
        <taxon>Anaeromyxobacter</taxon>
    </lineage>
</organism>
<dbReference type="GO" id="GO:0008808">
    <property type="term" value="F:cardiolipin synthase activity"/>
    <property type="evidence" value="ECO:0007669"/>
    <property type="project" value="UniProtKB-UniRule"/>
</dbReference>
<comment type="subcellular location">
    <subcellularLocation>
        <location evidence="1">Cell membrane</location>
        <topology evidence="1">Multi-pass membrane protein</topology>
    </subcellularLocation>
</comment>
<dbReference type="NCBIfam" id="TIGR04265">
    <property type="entry name" value="bac_cardiolipin"/>
    <property type="match status" value="1"/>
</dbReference>
<dbReference type="SUPFAM" id="SSF56024">
    <property type="entry name" value="Phospholipase D/nuclease"/>
    <property type="match status" value="2"/>
</dbReference>
<dbReference type="EMBL" id="CP001359">
    <property type="protein sequence ID" value="ACL65242.1"/>
    <property type="molecule type" value="Genomic_DNA"/>
</dbReference>
<evidence type="ECO:0000256" key="10">
    <source>
        <dbReference type="ARBA" id="ARBA00023209"/>
    </source>
</evidence>
<proteinExistence type="predicted"/>
<keyword evidence="10" id="KW-0594">Phospholipid biosynthesis</keyword>
<evidence type="ECO:0000259" key="14">
    <source>
        <dbReference type="PROSITE" id="PS50035"/>
    </source>
</evidence>
<evidence type="ECO:0000256" key="1">
    <source>
        <dbReference type="ARBA" id="ARBA00004651"/>
    </source>
</evidence>
<dbReference type="InterPro" id="IPR027379">
    <property type="entry name" value="CLS_N"/>
</dbReference>
<keyword evidence="6" id="KW-0677">Repeat</keyword>
<protein>
    <recommendedName>
        <fullName evidence="12">Cardiolipin synthase</fullName>
        <ecNumber evidence="12">2.7.8.-</ecNumber>
    </recommendedName>
</protein>
<evidence type="ECO:0000256" key="5">
    <source>
        <dbReference type="ARBA" id="ARBA00022692"/>
    </source>
</evidence>
<feature type="domain" description="PLD phosphodiesterase" evidence="14">
    <location>
        <begin position="219"/>
        <end position="246"/>
    </location>
</feature>
<evidence type="ECO:0000256" key="3">
    <source>
        <dbReference type="ARBA" id="ARBA00022516"/>
    </source>
</evidence>
<keyword evidence="9 13" id="KW-0472">Membrane</keyword>
<dbReference type="InterPro" id="IPR001736">
    <property type="entry name" value="PLipase_D/transphosphatidylase"/>
</dbReference>
<dbReference type="PROSITE" id="PS50035">
    <property type="entry name" value="PLD"/>
    <property type="match status" value="2"/>
</dbReference>
<dbReference type="CDD" id="cd09112">
    <property type="entry name" value="PLDc_CLS_2"/>
    <property type="match status" value="1"/>
</dbReference>
<reference evidence="15" key="1">
    <citation type="submission" date="2009-01" db="EMBL/GenBank/DDBJ databases">
        <title>Complete sequence of Anaeromyxobacter dehalogenans 2CP-1.</title>
        <authorList>
            <consortium name="US DOE Joint Genome Institute"/>
            <person name="Lucas S."/>
            <person name="Copeland A."/>
            <person name="Lapidus A."/>
            <person name="Glavina del Rio T."/>
            <person name="Dalin E."/>
            <person name="Tice H."/>
            <person name="Bruce D."/>
            <person name="Goodwin L."/>
            <person name="Pitluck S."/>
            <person name="Saunders E."/>
            <person name="Brettin T."/>
            <person name="Detter J.C."/>
            <person name="Han C."/>
            <person name="Larimer F."/>
            <person name="Land M."/>
            <person name="Hauser L."/>
            <person name="Kyrpides N."/>
            <person name="Ovchinnikova G."/>
            <person name="Beliaev A.S."/>
            <person name="Richardson P."/>
        </authorList>
    </citation>
    <scope>NUCLEOTIDE SEQUENCE</scope>
    <source>
        <strain evidence="15">2CP-1</strain>
    </source>
</reference>
<evidence type="ECO:0000256" key="12">
    <source>
        <dbReference type="NCBIfam" id="TIGR04265"/>
    </source>
</evidence>
<evidence type="ECO:0000256" key="2">
    <source>
        <dbReference type="ARBA" id="ARBA00022475"/>
    </source>
</evidence>
<keyword evidence="16" id="KW-1185">Reference proteome</keyword>
<sequence>MWTPDLALLDALPSPGVLGVLEAAWVVAASCWILLERRSPTATLAWILALAAMPVVGVAVYLVVGPRRLDRKKLRLNVLKRARGAYLEAWDRATARDLSSMGQLARLAIRLQAPPPETARSVVLFSEGDDHFEALERDLAAARHHVHVEMYIFERDRTGARVLAALAAAARRGVQVRLLVDDAGSPRLGAALLAPLREAGGEVERFNPMLVSRLRGGSANFRTHRKIVVCDGRVGFTGGMNVSDDQSAAAVGRSAWRDTTVRIEGAAVHGLQLTFLEDWAFATGKTGSPLPAGGLRPYFPDEPPGSHEVQIVPSGPDQDTSAVGQLHVAAIGGARERVWITTPYFVPDEALLAALTSAALRGVDVRLLLPRRTDSRVVDAASRTYHDALLAAGARIWLYGPRMLHAKTCLVDQDVGMIGTANLDNRSLRLNFEVTAVLYGAPAVQALADLFERDLEVARPKTTREADAPFLSRLGASAARLLAPQL</sequence>
<dbReference type="SMART" id="SM00155">
    <property type="entry name" value="PLDc"/>
    <property type="match status" value="2"/>
</dbReference>
<keyword evidence="8" id="KW-0443">Lipid metabolism</keyword>
<evidence type="ECO:0000256" key="8">
    <source>
        <dbReference type="ARBA" id="ARBA00023098"/>
    </source>
</evidence>
<dbReference type="InterPro" id="IPR025202">
    <property type="entry name" value="PLD-like_dom"/>
</dbReference>
<dbReference type="HOGENOM" id="CLU_038053_1_2_7"/>
<dbReference type="AlphaFoldDB" id="B8J752"/>
<dbReference type="Pfam" id="PF13396">
    <property type="entry name" value="PLDc_N"/>
    <property type="match status" value="1"/>
</dbReference>
<dbReference type="GO" id="GO:0005886">
    <property type="term" value="C:plasma membrane"/>
    <property type="evidence" value="ECO:0007669"/>
    <property type="project" value="UniProtKB-SubCell"/>
</dbReference>
<dbReference type="RefSeq" id="WP_012633158.1">
    <property type="nucleotide sequence ID" value="NC_011891.1"/>
</dbReference>
<dbReference type="EC" id="2.7.8.-" evidence="12"/>
<evidence type="ECO:0000256" key="11">
    <source>
        <dbReference type="ARBA" id="ARBA00023264"/>
    </source>
</evidence>
<gene>
    <name evidence="15" type="ordered locus">A2cp1_1900</name>
</gene>
<evidence type="ECO:0000256" key="13">
    <source>
        <dbReference type="SAM" id="Phobius"/>
    </source>
</evidence>
<feature type="transmembrane region" description="Helical" evidence="13">
    <location>
        <begin position="12"/>
        <end position="35"/>
    </location>
</feature>
<evidence type="ECO:0000256" key="4">
    <source>
        <dbReference type="ARBA" id="ARBA00022679"/>
    </source>
</evidence>
<dbReference type="Proteomes" id="UP000007089">
    <property type="component" value="Chromosome"/>
</dbReference>
<keyword evidence="2" id="KW-1003">Cell membrane</keyword>
<evidence type="ECO:0000256" key="7">
    <source>
        <dbReference type="ARBA" id="ARBA00022989"/>
    </source>
</evidence>
<dbReference type="InterPro" id="IPR022924">
    <property type="entry name" value="Cardiolipin_synthase"/>
</dbReference>
<dbReference type="Gene3D" id="3.30.870.10">
    <property type="entry name" value="Endonuclease Chain A"/>
    <property type="match status" value="2"/>
</dbReference>